<gene>
    <name evidence="2" type="ORF">BJ983_002887</name>
</gene>
<dbReference type="RefSeq" id="WP_179794411.1">
    <property type="nucleotide sequence ID" value="NZ_BAABHP010000021.1"/>
</dbReference>
<protein>
    <submittedName>
        <fullName evidence="2">Uncharacterized protein</fullName>
    </submittedName>
</protein>
<sequence>MTETSSNVRSIQGEQQPPESAKVNFTGTNAELSGDSLPSVGDEQVFTVRAVCKRQGIQLIDDSHVPFRTMKVTEIIPGDITERADVEGPTLFDDASEG</sequence>
<reference evidence="2 3" key="1">
    <citation type="submission" date="2020-07" db="EMBL/GenBank/DDBJ databases">
        <title>Sequencing the genomes of 1000 actinobacteria strains.</title>
        <authorList>
            <person name="Klenk H.-P."/>
        </authorList>
    </citation>
    <scope>NUCLEOTIDE SEQUENCE [LARGE SCALE GENOMIC DNA]</scope>
    <source>
        <strain evidence="2 3">DSM 45772</strain>
    </source>
</reference>
<dbReference type="Proteomes" id="UP000535890">
    <property type="component" value="Unassembled WGS sequence"/>
</dbReference>
<feature type="region of interest" description="Disordered" evidence="1">
    <location>
        <begin position="1"/>
        <end position="39"/>
    </location>
</feature>
<evidence type="ECO:0000313" key="2">
    <source>
        <dbReference type="EMBL" id="NYD36785.1"/>
    </source>
</evidence>
<accession>A0A7Y9DWH9</accession>
<keyword evidence="3" id="KW-1185">Reference proteome</keyword>
<name>A0A7Y9DWH9_9PSEU</name>
<comment type="caution">
    <text evidence="2">The sequence shown here is derived from an EMBL/GenBank/DDBJ whole genome shotgun (WGS) entry which is preliminary data.</text>
</comment>
<dbReference type="EMBL" id="JACCBN010000001">
    <property type="protein sequence ID" value="NYD36785.1"/>
    <property type="molecule type" value="Genomic_DNA"/>
</dbReference>
<evidence type="ECO:0000313" key="3">
    <source>
        <dbReference type="Proteomes" id="UP000535890"/>
    </source>
</evidence>
<dbReference type="AlphaFoldDB" id="A0A7Y9DWH9"/>
<organism evidence="2 3">
    <name type="scientific">Actinomycetospora corticicola</name>
    <dbReference type="NCBI Taxonomy" id="663602"/>
    <lineage>
        <taxon>Bacteria</taxon>
        <taxon>Bacillati</taxon>
        <taxon>Actinomycetota</taxon>
        <taxon>Actinomycetes</taxon>
        <taxon>Pseudonocardiales</taxon>
        <taxon>Pseudonocardiaceae</taxon>
        <taxon>Actinomycetospora</taxon>
    </lineage>
</organism>
<proteinExistence type="predicted"/>
<evidence type="ECO:0000256" key="1">
    <source>
        <dbReference type="SAM" id="MobiDB-lite"/>
    </source>
</evidence>
<feature type="compositionally biased region" description="Polar residues" evidence="1">
    <location>
        <begin position="1"/>
        <end position="31"/>
    </location>
</feature>